<evidence type="ECO:0000313" key="10">
    <source>
        <dbReference type="Proteomes" id="UP000067476"/>
    </source>
</evidence>
<feature type="transmembrane region" description="Helical" evidence="8">
    <location>
        <begin position="26"/>
        <end position="48"/>
    </location>
</feature>
<evidence type="ECO:0000256" key="1">
    <source>
        <dbReference type="ARBA" id="ARBA00004141"/>
    </source>
</evidence>
<evidence type="ECO:0000256" key="2">
    <source>
        <dbReference type="ARBA" id="ARBA00008821"/>
    </source>
</evidence>
<keyword evidence="6 8" id="KW-0472">Membrane</keyword>
<evidence type="ECO:0000256" key="3">
    <source>
        <dbReference type="ARBA" id="ARBA00022448"/>
    </source>
</evidence>
<protein>
    <submittedName>
        <fullName evidence="9">Uracil permease</fullName>
    </submittedName>
</protein>
<feature type="transmembrane region" description="Helical" evidence="8">
    <location>
        <begin position="364"/>
        <end position="384"/>
    </location>
</feature>
<dbReference type="NCBIfam" id="TIGR00801">
    <property type="entry name" value="ncs2"/>
    <property type="match status" value="1"/>
</dbReference>
<name>A0A0K1W122_9MOLU</name>
<feature type="transmembrane region" description="Helical" evidence="8">
    <location>
        <begin position="206"/>
        <end position="227"/>
    </location>
</feature>
<feature type="transmembrane region" description="Helical" evidence="8">
    <location>
        <begin position="105"/>
        <end position="126"/>
    </location>
</feature>
<dbReference type="Proteomes" id="UP000067476">
    <property type="component" value="Chromosome"/>
</dbReference>
<dbReference type="InterPro" id="IPR006043">
    <property type="entry name" value="NCS2"/>
</dbReference>
<feature type="compositionally biased region" description="Basic and acidic residues" evidence="7">
    <location>
        <begin position="473"/>
        <end position="487"/>
    </location>
</feature>
<organism evidence="9 10">
    <name type="scientific">Spiroplasma litorale</name>
    <dbReference type="NCBI Taxonomy" id="216942"/>
    <lineage>
        <taxon>Bacteria</taxon>
        <taxon>Bacillati</taxon>
        <taxon>Mycoplasmatota</taxon>
        <taxon>Mollicutes</taxon>
        <taxon>Entomoplasmatales</taxon>
        <taxon>Spiroplasmataceae</taxon>
        <taxon>Spiroplasma</taxon>
    </lineage>
</organism>
<dbReference type="InterPro" id="IPR006042">
    <property type="entry name" value="Xan_ur_permease"/>
</dbReference>
<feature type="transmembrane region" description="Helical" evidence="8">
    <location>
        <begin position="339"/>
        <end position="358"/>
    </location>
</feature>
<dbReference type="RefSeq" id="WP_075057880.1">
    <property type="nucleotide sequence ID" value="NZ_CP012357.1"/>
</dbReference>
<reference evidence="9 10" key="1">
    <citation type="journal article" date="2015" name="Genome Announc.">
        <title>Complete Genome Sequence of Spiroplasma litorale TN-1T (DSM 21781), a Bacterium Isolated from a Green-Eyed Horsefly (Tabanus nigrovittatus).</title>
        <authorList>
            <person name="Lo W.S."/>
            <person name="Lai Y.C."/>
            <person name="Lien Y.W."/>
            <person name="Wang T.H."/>
            <person name="Kuo C.H."/>
        </authorList>
    </citation>
    <scope>NUCLEOTIDE SEQUENCE [LARGE SCALE GENOMIC DNA]</scope>
    <source>
        <strain evidence="9 10">TN-1</strain>
    </source>
</reference>
<feature type="transmembrane region" description="Helical" evidence="8">
    <location>
        <begin position="138"/>
        <end position="160"/>
    </location>
</feature>
<gene>
    <name evidence="9" type="primary">pyrP</name>
    <name evidence="9" type="ORF">SLITO_v1c01140</name>
</gene>
<feature type="transmembrane region" description="Helical" evidence="8">
    <location>
        <begin position="431"/>
        <end position="450"/>
    </location>
</feature>
<feature type="compositionally biased region" description="Low complexity" evidence="7">
    <location>
        <begin position="489"/>
        <end position="499"/>
    </location>
</feature>
<comment type="subcellular location">
    <subcellularLocation>
        <location evidence="1">Membrane</location>
        <topology evidence="1">Multi-pass membrane protein</topology>
    </subcellularLocation>
</comment>
<evidence type="ECO:0000256" key="6">
    <source>
        <dbReference type="ARBA" id="ARBA00023136"/>
    </source>
</evidence>
<proteinExistence type="inferred from homology"/>
<feature type="transmembrane region" description="Helical" evidence="8">
    <location>
        <begin position="81"/>
        <end position="99"/>
    </location>
</feature>
<keyword evidence="5 8" id="KW-1133">Transmembrane helix</keyword>
<dbReference type="AlphaFoldDB" id="A0A0K1W122"/>
<evidence type="ECO:0000256" key="7">
    <source>
        <dbReference type="SAM" id="MobiDB-lite"/>
    </source>
</evidence>
<feature type="transmembrane region" description="Helical" evidence="8">
    <location>
        <begin position="54"/>
        <end position="74"/>
    </location>
</feature>
<feature type="transmembrane region" description="Helical" evidence="8">
    <location>
        <begin position="180"/>
        <end position="199"/>
    </location>
</feature>
<accession>A0A0K1W122</accession>
<evidence type="ECO:0000313" key="9">
    <source>
        <dbReference type="EMBL" id="AKX33782.1"/>
    </source>
</evidence>
<evidence type="ECO:0000256" key="8">
    <source>
        <dbReference type="SAM" id="Phobius"/>
    </source>
</evidence>
<comment type="similarity">
    <text evidence="2">Belongs to the nucleobase:cation symporter-2 (NCS2) (TC 2.A.40) family.</text>
</comment>
<keyword evidence="4 8" id="KW-0812">Transmembrane</keyword>
<dbReference type="OrthoDB" id="9779092at2"/>
<sequence length="499" mass="54461">MDNNLETNTNTIVLQPRERPKSVYQWILLSLQHVFAMFGATVLVPLVINKTADVTVINISMALFCSGFGTLIYIAFTAAKVPIYLGSSFAYMSVLGLGFKDYGWGNAIFIGVFMVGIVYIIFGFIIHWTGVKWIKKSFAPIVIGPIVIVIGLSAVSSALTNAGIIWTSNEPSEGLYYPQWLALLIAFITFVVAAIFMLKAKSFLKVIPILIALLFGYLVSIIFHFAFKPLGYNLINTDLITNVSNWQWYPSFKKIWDVEPSNIGPALVGIVPIALVTMTEHLGDHINIGSMTNKDFIKDPGLSRTLMADGVAMSMAGLIGGPANATYSENTSVVSITKVASVWVTGLAAIFAIIMSFIAPINQIIMMIPLPVMGAISIVLFGMISSNGIKILVDAKIDFKNAKNIIVISLILSIGIGMSLTNSTIKIGDSFNITGLFLATFVGIFSNLLLPNQDNLGFKTLFKSKLNKDLKPIENRKNEKITKDKSKSKSSSNNKNKKD</sequence>
<keyword evidence="3" id="KW-0813">Transport</keyword>
<feature type="transmembrane region" description="Helical" evidence="8">
    <location>
        <begin position="405"/>
        <end position="425"/>
    </location>
</feature>
<dbReference type="EMBL" id="CP012357">
    <property type="protein sequence ID" value="AKX33782.1"/>
    <property type="molecule type" value="Genomic_DNA"/>
</dbReference>
<dbReference type="GO" id="GO:0042907">
    <property type="term" value="F:xanthine transmembrane transporter activity"/>
    <property type="evidence" value="ECO:0007669"/>
    <property type="project" value="TreeGrafter"/>
</dbReference>
<feature type="region of interest" description="Disordered" evidence="7">
    <location>
        <begin position="473"/>
        <end position="499"/>
    </location>
</feature>
<evidence type="ECO:0000256" key="5">
    <source>
        <dbReference type="ARBA" id="ARBA00022989"/>
    </source>
</evidence>
<dbReference type="KEGG" id="sll:SLITO_v1c01140"/>
<dbReference type="PANTHER" id="PTHR42810">
    <property type="entry name" value="PURINE PERMEASE C1399.01C-RELATED"/>
    <property type="match status" value="1"/>
</dbReference>
<dbReference type="PROSITE" id="PS01116">
    <property type="entry name" value="XANTH_URACIL_PERMASE"/>
    <property type="match status" value="1"/>
</dbReference>
<keyword evidence="10" id="KW-1185">Reference proteome</keyword>
<feature type="transmembrane region" description="Helical" evidence="8">
    <location>
        <begin position="306"/>
        <end position="327"/>
    </location>
</feature>
<dbReference type="PANTHER" id="PTHR42810:SF2">
    <property type="entry name" value="PURINE PERMEASE C1399.01C-RELATED"/>
    <property type="match status" value="1"/>
</dbReference>
<evidence type="ECO:0000256" key="4">
    <source>
        <dbReference type="ARBA" id="ARBA00022692"/>
    </source>
</evidence>
<dbReference type="PATRIC" id="fig|216942.3.peg.114"/>
<dbReference type="STRING" id="216942.SLITO_v1c01140"/>
<dbReference type="Pfam" id="PF00860">
    <property type="entry name" value="Xan_ur_permease"/>
    <property type="match status" value="1"/>
</dbReference>
<dbReference type="GO" id="GO:0005886">
    <property type="term" value="C:plasma membrane"/>
    <property type="evidence" value="ECO:0007669"/>
    <property type="project" value="UniProtKB-ARBA"/>
</dbReference>